<organism evidence="3 4">
    <name type="scientific">Cellulomonas chengniuliangii</name>
    <dbReference type="NCBI Taxonomy" id="2968084"/>
    <lineage>
        <taxon>Bacteria</taxon>
        <taxon>Bacillati</taxon>
        <taxon>Actinomycetota</taxon>
        <taxon>Actinomycetes</taxon>
        <taxon>Micrococcales</taxon>
        <taxon>Cellulomonadaceae</taxon>
        <taxon>Cellulomonas</taxon>
    </lineage>
</organism>
<keyword evidence="1" id="KW-0472">Membrane</keyword>
<protein>
    <submittedName>
        <fullName evidence="3">SHOCT domain-containing protein</fullName>
    </submittedName>
</protein>
<accession>A0ABY5KZH5</accession>
<dbReference type="Proteomes" id="UP001316189">
    <property type="component" value="Chromosome"/>
</dbReference>
<dbReference type="RefSeq" id="WP_227569882.1">
    <property type="nucleotide sequence ID" value="NZ_CP101988.1"/>
</dbReference>
<feature type="transmembrane region" description="Helical" evidence="1">
    <location>
        <begin position="12"/>
        <end position="34"/>
    </location>
</feature>
<proteinExistence type="predicted"/>
<keyword evidence="4" id="KW-1185">Reference proteome</keyword>
<dbReference type="Pfam" id="PF09851">
    <property type="entry name" value="SHOCT"/>
    <property type="match status" value="1"/>
</dbReference>
<reference evidence="3 4" key="1">
    <citation type="submission" date="2022-07" db="EMBL/GenBank/DDBJ databases">
        <title>Novel species in genus cellulomonas.</title>
        <authorList>
            <person name="Ye L."/>
        </authorList>
    </citation>
    <scope>NUCLEOTIDE SEQUENCE [LARGE SCALE GENOMIC DNA]</scope>
    <source>
        <strain evidence="4">zg-Y338</strain>
    </source>
</reference>
<gene>
    <name evidence="3" type="ORF">NP064_15900</name>
</gene>
<sequence>MEWDSVWDFLWIAIWAFLFVVYLMILFQILADIFRDRGLSGWWKALWIIGLVVFPFLTALLYIIFRGTGMAHRQAEAAQHVQAETDQYIRQVAGRSPAQEIQHAKELYDAGVIDDAEFTQLKAKALA</sequence>
<feature type="domain" description="SHOCT" evidence="2">
    <location>
        <begin position="100"/>
        <end position="126"/>
    </location>
</feature>
<feature type="transmembrane region" description="Helical" evidence="1">
    <location>
        <begin position="46"/>
        <end position="65"/>
    </location>
</feature>
<keyword evidence="1" id="KW-1133">Transmembrane helix</keyword>
<name>A0ABY5KZH5_9CELL</name>
<dbReference type="EMBL" id="CP101988">
    <property type="protein sequence ID" value="UUI75223.1"/>
    <property type="molecule type" value="Genomic_DNA"/>
</dbReference>
<keyword evidence="1" id="KW-0812">Transmembrane</keyword>
<evidence type="ECO:0000313" key="4">
    <source>
        <dbReference type="Proteomes" id="UP001316189"/>
    </source>
</evidence>
<evidence type="ECO:0000313" key="3">
    <source>
        <dbReference type="EMBL" id="UUI75223.1"/>
    </source>
</evidence>
<evidence type="ECO:0000259" key="2">
    <source>
        <dbReference type="Pfam" id="PF09851"/>
    </source>
</evidence>
<evidence type="ECO:0000256" key="1">
    <source>
        <dbReference type="SAM" id="Phobius"/>
    </source>
</evidence>
<dbReference type="InterPro" id="IPR018649">
    <property type="entry name" value="SHOCT"/>
</dbReference>